<reference evidence="2 3" key="1">
    <citation type="submission" date="2022-03" db="EMBL/GenBank/DDBJ databases">
        <title>Complete genome sequence of Lysobacter capsici VKM B-2533 and Lysobacter gummosus 10.1.1, promising sources of lytic agents.</title>
        <authorList>
            <person name="Tarlachkov S.V."/>
            <person name="Kudryakova I.V."/>
            <person name="Afoshin A.S."/>
            <person name="Leontyevskaya E.A."/>
            <person name="Leontyevskaya N.V."/>
        </authorList>
    </citation>
    <scope>NUCLEOTIDE SEQUENCE [LARGE SCALE GENOMIC DNA]</scope>
    <source>
        <strain evidence="2 3">10.1.1</strain>
    </source>
</reference>
<dbReference type="CDD" id="cd01038">
    <property type="entry name" value="Endonuclease_DUF559"/>
    <property type="match status" value="1"/>
</dbReference>
<accession>A0ABY3XCN1</accession>
<dbReference type="Pfam" id="PF04480">
    <property type="entry name" value="DUF559"/>
    <property type="match status" value="1"/>
</dbReference>
<name>A0ABY3XCN1_9GAMM</name>
<gene>
    <name evidence="2" type="ORF">MOV92_24015</name>
</gene>
<keyword evidence="2" id="KW-0378">Hydrolase</keyword>
<protein>
    <submittedName>
        <fullName evidence="2">Endonuclease domain-containing protein</fullName>
    </submittedName>
</protein>
<sequence>MQPYERRLKNPSRRLRGAMSRAEQRLWYLLRRGQVCGVRFYRQKPLLGYIVDFYAPAAGLVVEVDGSQHLGAEGLATDAVCNAALNALGLEVLRFDNLQALNETAAVMEVIFGVVSRRVRG</sequence>
<dbReference type="InterPro" id="IPR047216">
    <property type="entry name" value="Endonuclease_DUF559_bact"/>
</dbReference>
<evidence type="ECO:0000313" key="3">
    <source>
        <dbReference type="Proteomes" id="UP000829194"/>
    </source>
</evidence>
<evidence type="ECO:0000313" key="2">
    <source>
        <dbReference type="EMBL" id="UNP29490.1"/>
    </source>
</evidence>
<dbReference type="EMBL" id="CP093547">
    <property type="protein sequence ID" value="UNP29490.1"/>
    <property type="molecule type" value="Genomic_DNA"/>
</dbReference>
<dbReference type="InterPro" id="IPR011335">
    <property type="entry name" value="Restrct_endonuc-II-like"/>
</dbReference>
<keyword evidence="2" id="KW-0540">Nuclease</keyword>
<keyword evidence="2" id="KW-0255">Endonuclease</keyword>
<evidence type="ECO:0000259" key="1">
    <source>
        <dbReference type="Pfam" id="PF04480"/>
    </source>
</evidence>
<dbReference type="PANTHER" id="PTHR38590:SF1">
    <property type="entry name" value="BLL0828 PROTEIN"/>
    <property type="match status" value="1"/>
</dbReference>
<dbReference type="Gene3D" id="3.40.960.10">
    <property type="entry name" value="VSR Endonuclease"/>
    <property type="match status" value="1"/>
</dbReference>
<dbReference type="GO" id="GO:0004519">
    <property type="term" value="F:endonuclease activity"/>
    <property type="evidence" value="ECO:0007669"/>
    <property type="project" value="UniProtKB-KW"/>
</dbReference>
<dbReference type="RefSeq" id="WP_057944962.1">
    <property type="nucleotide sequence ID" value="NZ_CP011131.1"/>
</dbReference>
<dbReference type="InterPro" id="IPR007569">
    <property type="entry name" value="DUF559"/>
</dbReference>
<proteinExistence type="predicted"/>
<dbReference type="PANTHER" id="PTHR38590">
    <property type="entry name" value="BLL0828 PROTEIN"/>
    <property type="match status" value="1"/>
</dbReference>
<feature type="domain" description="DUF559" evidence="1">
    <location>
        <begin position="7"/>
        <end position="114"/>
    </location>
</feature>
<dbReference type="SUPFAM" id="SSF52980">
    <property type="entry name" value="Restriction endonuclease-like"/>
    <property type="match status" value="1"/>
</dbReference>
<keyword evidence="3" id="KW-1185">Reference proteome</keyword>
<dbReference type="Proteomes" id="UP000829194">
    <property type="component" value="Chromosome"/>
</dbReference>
<organism evidence="2 3">
    <name type="scientific">Lysobacter gummosus</name>
    <dbReference type="NCBI Taxonomy" id="262324"/>
    <lineage>
        <taxon>Bacteria</taxon>
        <taxon>Pseudomonadati</taxon>
        <taxon>Pseudomonadota</taxon>
        <taxon>Gammaproteobacteria</taxon>
        <taxon>Lysobacterales</taxon>
        <taxon>Lysobacteraceae</taxon>
        <taxon>Lysobacter</taxon>
    </lineage>
</organism>